<dbReference type="AlphaFoldDB" id="A0AAW1K9A1"/>
<dbReference type="Gene3D" id="1.10.510.10">
    <property type="entry name" value="Transferase(Phosphotransferase) domain 1"/>
    <property type="match status" value="1"/>
</dbReference>
<comment type="caution">
    <text evidence="8">The sequence shown here is derived from an EMBL/GenBank/DDBJ whole genome shotgun (WGS) entry which is preliminary data.</text>
</comment>
<feature type="binding site" evidence="5">
    <location>
        <position position="39"/>
    </location>
    <ligand>
        <name>ATP</name>
        <dbReference type="ChEBI" id="CHEBI:30616"/>
    </ligand>
</feature>
<dbReference type="PROSITE" id="PS00107">
    <property type="entry name" value="PROTEIN_KINASE_ATP"/>
    <property type="match status" value="1"/>
</dbReference>
<dbReference type="PANTHER" id="PTHR48011:SF18">
    <property type="entry name" value="MITOGEN-ACTIVATED PROTEIN KINASE KINASE KINASE 19-RELATED"/>
    <property type="match status" value="1"/>
</dbReference>
<reference evidence="8" key="1">
    <citation type="submission" date="2024-03" db="EMBL/GenBank/DDBJ databases">
        <title>WGS assembly of Saponaria officinalis var. Norfolk2.</title>
        <authorList>
            <person name="Jenkins J."/>
            <person name="Shu S."/>
            <person name="Grimwood J."/>
            <person name="Barry K."/>
            <person name="Goodstein D."/>
            <person name="Schmutz J."/>
            <person name="Leebens-Mack J."/>
            <person name="Osbourn A."/>
        </authorList>
    </citation>
    <scope>NUCLEOTIDE SEQUENCE [LARGE SCALE GENOMIC DNA]</scope>
    <source>
        <strain evidence="8">JIC</strain>
    </source>
</reference>
<dbReference type="SMART" id="SM00220">
    <property type="entry name" value="S_TKc"/>
    <property type="match status" value="1"/>
</dbReference>
<evidence type="ECO:0000313" key="8">
    <source>
        <dbReference type="EMBL" id="KAK9713538.1"/>
    </source>
</evidence>
<dbReference type="Pfam" id="PF00069">
    <property type="entry name" value="Pkinase"/>
    <property type="match status" value="1"/>
</dbReference>
<dbReference type="SUPFAM" id="SSF56112">
    <property type="entry name" value="Protein kinase-like (PK-like)"/>
    <property type="match status" value="1"/>
</dbReference>
<dbReference type="PROSITE" id="PS50011">
    <property type="entry name" value="PROTEIN_KINASE_DOM"/>
    <property type="match status" value="1"/>
</dbReference>
<evidence type="ECO:0000256" key="3">
    <source>
        <dbReference type="ARBA" id="ARBA00022777"/>
    </source>
</evidence>
<organism evidence="8 9">
    <name type="scientific">Saponaria officinalis</name>
    <name type="common">Common soapwort</name>
    <name type="synonym">Lychnis saponaria</name>
    <dbReference type="NCBI Taxonomy" id="3572"/>
    <lineage>
        <taxon>Eukaryota</taxon>
        <taxon>Viridiplantae</taxon>
        <taxon>Streptophyta</taxon>
        <taxon>Embryophyta</taxon>
        <taxon>Tracheophyta</taxon>
        <taxon>Spermatophyta</taxon>
        <taxon>Magnoliopsida</taxon>
        <taxon>eudicotyledons</taxon>
        <taxon>Gunneridae</taxon>
        <taxon>Pentapetalae</taxon>
        <taxon>Caryophyllales</taxon>
        <taxon>Caryophyllaceae</taxon>
        <taxon>Caryophylleae</taxon>
        <taxon>Saponaria</taxon>
    </lineage>
</organism>
<name>A0AAW1K9A1_SAPOF</name>
<evidence type="ECO:0000256" key="1">
    <source>
        <dbReference type="ARBA" id="ARBA00022679"/>
    </source>
</evidence>
<dbReference type="InterPro" id="IPR011009">
    <property type="entry name" value="Kinase-like_dom_sf"/>
</dbReference>
<accession>A0AAW1K9A1</accession>
<dbReference type="GO" id="GO:0005524">
    <property type="term" value="F:ATP binding"/>
    <property type="evidence" value="ECO:0007669"/>
    <property type="project" value="UniProtKB-UniRule"/>
</dbReference>
<gene>
    <name evidence="8" type="ORF">RND81_06G034000</name>
</gene>
<keyword evidence="4 5" id="KW-0067">ATP-binding</keyword>
<dbReference type="Proteomes" id="UP001443914">
    <property type="component" value="Unassembled WGS sequence"/>
</dbReference>
<evidence type="ECO:0000256" key="5">
    <source>
        <dbReference type="PROSITE-ProRule" id="PRU10141"/>
    </source>
</evidence>
<dbReference type="GO" id="GO:0004674">
    <property type="term" value="F:protein serine/threonine kinase activity"/>
    <property type="evidence" value="ECO:0007669"/>
    <property type="project" value="UniProtKB-KW"/>
</dbReference>
<evidence type="ECO:0000256" key="4">
    <source>
        <dbReference type="ARBA" id="ARBA00022840"/>
    </source>
</evidence>
<evidence type="ECO:0000313" key="9">
    <source>
        <dbReference type="Proteomes" id="UP001443914"/>
    </source>
</evidence>
<feature type="domain" description="Protein kinase" evidence="7">
    <location>
        <begin position="6"/>
        <end position="265"/>
    </location>
</feature>
<keyword evidence="9" id="KW-1185">Reference proteome</keyword>
<dbReference type="InterPro" id="IPR052751">
    <property type="entry name" value="Plant_MAPKKK"/>
</dbReference>
<evidence type="ECO:0000256" key="2">
    <source>
        <dbReference type="ARBA" id="ARBA00022741"/>
    </source>
</evidence>
<dbReference type="InterPro" id="IPR017441">
    <property type="entry name" value="Protein_kinase_ATP_BS"/>
</dbReference>
<dbReference type="EMBL" id="JBDFQZ010000006">
    <property type="protein sequence ID" value="KAK9713538.1"/>
    <property type="molecule type" value="Genomic_DNA"/>
</dbReference>
<dbReference type="InterPro" id="IPR000719">
    <property type="entry name" value="Prot_kinase_dom"/>
</dbReference>
<keyword evidence="1" id="KW-0808">Transferase</keyword>
<dbReference type="InterPro" id="IPR008271">
    <property type="entry name" value="Ser/Thr_kinase_AS"/>
</dbReference>
<proteinExistence type="inferred from homology"/>
<comment type="similarity">
    <text evidence="6">Belongs to the protein kinase superfamily.</text>
</comment>
<dbReference type="GO" id="GO:0007165">
    <property type="term" value="P:signal transduction"/>
    <property type="evidence" value="ECO:0007669"/>
    <property type="project" value="TreeGrafter"/>
</dbReference>
<protein>
    <recommendedName>
        <fullName evidence="7">Protein kinase domain-containing protein</fullName>
    </recommendedName>
</protein>
<dbReference type="PROSITE" id="PS00108">
    <property type="entry name" value="PROTEIN_KINASE_ST"/>
    <property type="match status" value="1"/>
</dbReference>
<dbReference type="CDD" id="cd06606">
    <property type="entry name" value="STKc_MAPKKK"/>
    <property type="match status" value="1"/>
</dbReference>
<dbReference type="PANTHER" id="PTHR48011">
    <property type="entry name" value="CCR4-NOT TRANSCRIPTIONAL COMPLEX SUBUNIT CAF120-RELATED"/>
    <property type="match status" value="1"/>
</dbReference>
<evidence type="ECO:0000256" key="6">
    <source>
        <dbReference type="RuleBase" id="RU000304"/>
    </source>
</evidence>
<keyword evidence="3" id="KW-0418">Kinase</keyword>
<keyword evidence="6" id="KW-0723">Serine/threonine-protein kinase</keyword>
<evidence type="ECO:0000259" key="7">
    <source>
        <dbReference type="PROSITE" id="PS50011"/>
    </source>
</evidence>
<sequence>MEFMEFVRGPMVGRGSFATVNLVTPTKISPQFSPTMVVKSSPISNSNSLKTEREVFSDVGNCPEIVRFLGDSTSYEHGNKLYNLFFEFAQKGSLENQLRNSGGKFNDFEIRKYTKSILRGLDRIHSKGYTHCDIKLSNILLFDNDIVKIADFGLATKNGDKNGYQLKGTPLYMSPELVAGGELLPAVDVWAVGCAVVEMFTGRSVWEVSPECDVSSLIFRIGVGKESPQVPLDICLDGKDFISKCFIKDPSKRWTVRMLLDHPFISGFDDVDQEVSVSPRDPFEFSDLEFSGQLSFDQVGFSGFDFVEQSSLDMFEDELGFGLSEECWRLGHDRVWEMAGDVEPDWSNSDGWINVR</sequence>
<keyword evidence="2 5" id="KW-0547">Nucleotide-binding</keyword>